<name>A0AA91IW87_9MYCO</name>
<proteinExistence type="predicted"/>
<comment type="caution">
    <text evidence="2">The sequence shown here is derived from an EMBL/GenBank/DDBJ whole genome shotgun (WGS) entry which is preliminary data.</text>
</comment>
<evidence type="ECO:0000259" key="1">
    <source>
        <dbReference type="Pfam" id="PF14032"/>
    </source>
</evidence>
<dbReference type="InterPro" id="IPR038232">
    <property type="entry name" value="PknH-like_Extracell_sf"/>
</dbReference>
<sequence length="178" mass="18963">METVQADLEALKPAASITASQPDCLGVLYPGLDDVYRDSQVQRAAWKVLEEPGGLQRAGVNGRPFVDQDIVAFAPNSGRAAAFVEQSVAQWRSCTGQVVTVTYPDHNTYTWNIGDMVGSAPRISQTYTLGSEGYSCQRVLNAVADTVIDVKACGAHITDEAGALNDMIAALVTRAPAF</sequence>
<feature type="domain" description="PknH-like extracellular" evidence="1">
    <location>
        <begin position="12"/>
        <end position="170"/>
    </location>
</feature>
<organism evidence="2 3">
    <name type="scientific">Mycolicibacter heraklionensis</name>
    <dbReference type="NCBI Taxonomy" id="512402"/>
    <lineage>
        <taxon>Bacteria</taxon>
        <taxon>Bacillati</taxon>
        <taxon>Actinomycetota</taxon>
        <taxon>Actinomycetes</taxon>
        <taxon>Mycobacteriales</taxon>
        <taxon>Mycobacteriaceae</taxon>
        <taxon>Mycolicibacter</taxon>
    </lineage>
</organism>
<evidence type="ECO:0000313" key="3">
    <source>
        <dbReference type="Proteomes" id="UP000093712"/>
    </source>
</evidence>
<accession>A0AA91IW87</accession>
<dbReference type="Pfam" id="PF14032">
    <property type="entry name" value="PknH_C"/>
    <property type="match status" value="1"/>
</dbReference>
<dbReference type="AlphaFoldDB" id="A0AA91IW87"/>
<evidence type="ECO:0000313" key="2">
    <source>
        <dbReference type="EMBL" id="OBK81561.1"/>
    </source>
</evidence>
<reference evidence="2 3" key="1">
    <citation type="submission" date="2016-06" db="EMBL/GenBank/DDBJ databases">
        <authorList>
            <person name="Sutton G."/>
            <person name="Brinkac L."/>
            <person name="Sanka R."/>
            <person name="Adams M."/>
            <person name="Lau E."/>
            <person name="Garcia-Basteiro A."/>
            <person name="Lopez-Varela E."/>
            <person name="Palencia S."/>
        </authorList>
    </citation>
    <scope>NUCLEOTIDE SEQUENCE [LARGE SCALE GENOMIC DNA]</scope>
    <source>
        <strain evidence="2 3">1211594.5</strain>
    </source>
</reference>
<gene>
    <name evidence="2" type="ORF">A5649_11205</name>
</gene>
<dbReference type="Proteomes" id="UP000093712">
    <property type="component" value="Unassembled WGS sequence"/>
</dbReference>
<dbReference type="InterPro" id="IPR026954">
    <property type="entry name" value="PknH-like_Extracell"/>
</dbReference>
<dbReference type="EMBL" id="LZME01000139">
    <property type="protein sequence ID" value="OBK81561.1"/>
    <property type="molecule type" value="Genomic_DNA"/>
</dbReference>
<protein>
    <recommendedName>
        <fullName evidence="1">PknH-like extracellular domain-containing protein</fullName>
    </recommendedName>
</protein>
<dbReference type="Gene3D" id="3.40.1000.70">
    <property type="entry name" value="PknH-like extracellular domain"/>
    <property type="match status" value="1"/>
</dbReference>